<dbReference type="PROSITE" id="PS50082">
    <property type="entry name" value="WD_REPEATS_2"/>
    <property type="match status" value="1"/>
</dbReference>
<dbReference type="Gene3D" id="2.130.10.10">
    <property type="entry name" value="YVTN repeat-like/Quinoprotein amine dehydrogenase"/>
    <property type="match status" value="1"/>
</dbReference>
<reference evidence="5 6" key="1">
    <citation type="journal article" date="2002" name="Science">
        <title>The genome sequence of the malaria mosquito Anopheles gambiae.</title>
        <authorList>
            <person name="Holt R.A."/>
            <person name="Subramanian G.M."/>
            <person name="Halpern A."/>
            <person name="Sutton G.G."/>
            <person name="Charlab R."/>
            <person name="Nusskern D.R."/>
            <person name="Wincker P."/>
            <person name="Clark A.G."/>
            <person name="Ribeiro J.M."/>
            <person name="Wides R."/>
            <person name="Salzberg S.L."/>
            <person name="Loftus B."/>
            <person name="Yandell M."/>
            <person name="Majoros W.H."/>
            <person name="Rusch D.B."/>
            <person name="Lai Z."/>
            <person name="Kraft C.L."/>
            <person name="Abril J.F."/>
            <person name="Anthouard V."/>
            <person name="Arensburger P."/>
            <person name="Atkinson P.W."/>
            <person name="Baden H."/>
            <person name="de Berardinis V."/>
            <person name="Baldwin D."/>
            <person name="Benes V."/>
            <person name="Biedler J."/>
            <person name="Blass C."/>
            <person name="Bolanos R."/>
            <person name="Boscus D."/>
            <person name="Barnstead M."/>
            <person name="Cai S."/>
            <person name="Center A."/>
            <person name="Chaturverdi K."/>
            <person name="Christophides G.K."/>
            <person name="Chrystal M.A."/>
            <person name="Clamp M."/>
            <person name="Cravchik A."/>
            <person name="Curwen V."/>
            <person name="Dana A."/>
            <person name="Delcher A."/>
            <person name="Dew I."/>
            <person name="Evans C.A."/>
            <person name="Flanigan M."/>
            <person name="Grundschober-Freimoser A."/>
            <person name="Friedli L."/>
            <person name="Gu Z."/>
            <person name="Guan P."/>
            <person name="Guigo R."/>
            <person name="Hillenmeyer M.E."/>
            <person name="Hladun S.L."/>
            <person name="Hogan J.R."/>
            <person name="Hong Y.S."/>
            <person name="Hoover J."/>
            <person name="Jaillon O."/>
            <person name="Ke Z."/>
            <person name="Kodira C."/>
            <person name="Kokoza E."/>
            <person name="Koutsos A."/>
            <person name="Letunic I."/>
            <person name="Levitsky A."/>
            <person name="Liang Y."/>
            <person name="Lin J.J."/>
            <person name="Lobo N.F."/>
            <person name="Lopez J.R."/>
            <person name="Malek J.A."/>
            <person name="McIntosh T.C."/>
            <person name="Meister S."/>
            <person name="Miller J."/>
            <person name="Mobarry C."/>
            <person name="Mongin E."/>
            <person name="Murphy S.D."/>
            <person name="O'Brochta D.A."/>
            <person name="Pfannkoch C."/>
            <person name="Qi R."/>
            <person name="Regier M.A."/>
            <person name="Remington K."/>
            <person name="Shao H."/>
            <person name="Sharakhova M.V."/>
            <person name="Sitter C.D."/>
            <person name="Shetty J."/>
            <person name="Smith T.J."/>
            <person name="Strong R."/>
            <person name="Sun J."/>
            <person name="Thomasova D."/>
            <person name="Ton L.Q."/>
            <person name="Topalis P."/>
            <person name="Tu Z."/>
            <person name="Unger M.F."/>
            <person name="Walenz B."/>
            <person name="Wang A."/>
            <person name="Wang J."/>
            <person name="Wang M."/>
            <person name="Wang X."/>
            <person name="Woodford K.J."/>
            <person name="Wortman J.R."/>
            <person name="Wu M."/>
            <person name="Yao A."/>
            <person name="Zdobnov E.M."/>
            <person name="Zhang H."/>
            <person name="Zhao Q."/>
            <person name="Zhao S."/>
            <person name="Zhu S.C."/>
            <person name="Zhimulev I."/>
            <person name="Coluzzi M."/>
            <person name="della Torre A."/>
            <person name="Roth C.W."/>
            <person name="Louis C."/>
            <person name="Kalush F."/>
            <person name="Mural R.J."/>
            <person name="Myers E.W."/>
            <person name="Adams M.D."/>
            <person name="Smith H.O."/>
            <person name="Broder S."/>
            <person name="Gardner M.J."/>
            <person name="Fraser C.M."/>
            <person name="Birney E."/>
            <person name="Bork P."/>
            <person name="Brey P.T."/>
            <person name="Venter J.C."/>
            <person name="Weissenbach J."/>
            <person name="Kafatos F.C."/>
            <person name="Collins F.H."/>
            <person name="Hoffman S.L."/>
        </authorList>
    </citation>
    <scope>NUCLEOTIDE SEQUENCE [LARGE SCALE GENOMIC DNA]</scope>
    <source>
        <strain evidence="5 6">PEST</strain>
    </source>
</reference>
<evidence type="ECO:0000313" key="5">
    <source>
        <dbReference type="EnsemblMetazoa" id="AGAP011622-PA"/>
    </source>
</evidence>
<evidence type="ECO:0000256" key="3">
    <source>
        <dbReference type="PROSITE-ProRule" id="PRU00221"/>
    </source>
</evidence>
<reference evidence="5" key="3">
    <citation type="submission" date="2021-01" db="UniProtKB">
        <authorList>
            <consortium name="EnsemblMetazoa"/>
        </authorList>
    </citation>
    <scope>IDENTIFICATION</scope>
    <source>
        <strain evidence="5">PEST</strain>
    </source>
</reference>
<protein>
    <submittedName>
        <fullName evidence="5">Retina aberrant in pattern</fullName>
    </submittedName>
</protein>
<dbReference type="InParanoid" id="A0A1S4H876"/>
<dbReference type="EnsemblMetazoa" id="AGAP011622-RA">
    <property type="protein sequence ID" value="AGAP011622-PA"/>
    <property type="gene ID" value="AGAP011622"/>
</dbReference>
<dbReference type="SMART" id="SM00320">
    <property type="entry name" value="WD40"/>
    <property type="match status" value="3"/>
</dbReference>
<dbReference type="SUPFAM" id="SSF50978">
    <property type="entry name" value="WD40 repeat-like"/>
    <property type="match status" value="1"/>
</dbReference>
<feature type="repeat" description="WD" evidence="3">
    <location>
        <begin position="416"/>
        <end position="448"/>
    </location>
</feature>
<dbReference type="Proteomes" id="UP000007062">
    <property type="component" value="Chromosome 3L"/>
</dbReference>
<evidence type="ECO:0000256" key="2">
    <source>
        <dbReference type="ARBA" id="ARBA00022737"/>
    </source>
</evidence>
<dbReference type="GO" id="GO:0031145">
    <property type="term" value="P:anaphase-promoting complex-dependent catabolic process"/>
    <property type="evidence" value="ECO:0000318"/>
    <property type="project" value="GO_Central"/>
</dbReference>
<dbReference type="GO" id="GO:1905786">
    <property type="term" value="P:positive regulation of anaphase-promoting complex-dependent catabolic process"/>
    <property type="evidence" value="ECO:0000318"/>
    <property type="project" value="GO_Central"/>
</dbReference>
<dbReference type="GO" id="GO:1990757">
    <property type="term" value="F:ubiquitin ligase activator activity"/>
    <property type="evidence" value="ECO:0000318"/>
    <property type="project" value="GO_Central"/>
</dbReference>
<dbReference type="Pfam" id="PF00400">
    <property type="entry name" value="WD40"/>
    <property type="match status" value="1"/>
</dbReference>
<dbReference type="InterPro" id="IPR033010">
    <property type="entry name" value="Cdc20/Fizzy"/>
</dbReference>
<dbReference type="InterPro" id="IPR036322">
    <property type="entry name" value="WD40_repeat_dom_sf"/>
</dbReference>
<dbReference type="InterPro" id="IPR015943">
    <property type="entry name" value="WD40/YVTN_repeat-like_dom_sf"/>
</dbReference>
<dbReference type="AlphaFoldDB" id="A0A1S4H876"/>
<dbReference type="PANTHER" id="PTHR19918:SF52">
    <property type="entry name" value="PROTEIN CORTEX"/>
    <property type="match status" value="1"/>
</dbReference>
<dbReference type="PANTHER" id="PTHR19918">
    <property type="entry name" value="CELL DIVISION CYCLE 20 CDC20 FIZZY -RELATED"/>
    <property type="match status" value="1"/>
</dbReference>
<dbReference type="InterPro" id="IPR001680">
    <property type="entry name" value="WD40_rpt"/>
</dbReference>
<dbReference type="VEuPathDB" id="VectorBase:AGAMI1_004557"/>
<dbReference type="GO" id="GO:0005680">
    <property type="term" value="C:anaphase-promoting complex"/>
    <property type="evidence" value="ECO:0000318"/>
    <property type="project" value="GO_Central"/>
</dbReference>
<name>A0A1S4H876_ANOGA</name>
<reference evidence="5 6" key="2">
    <citation type="journal article" date="2004" name="Trends Parasitol.">
        <title>The Anopheles gambiae genome: an update.</title>
        <authorList>
            <person name="Mongin E."/>
            <person name="Louis C."/>
            <person name="Holt R.A."/>
            <person name="Birney E."/>
            <person name="Collins F.H."/>
        </authorList>
    </citation>
    <scope>NUCLEOTIDE SEQUENCE [LARGE SCALE GENOMIC DNA]</scope>
    <source>
        <strain evidence="5 6">PEST</strain>
    </source>
</reference>
<dbReference type="EMBL" id="AAAB01008986">
    <property type="status" value="NOT_ANNOTATED_CDS"/>
    <property type="molecule type" value="Genomic_DNA"/>
</dbReference>
<evidence type="ECO:0000256" key="1">
    <source>
        <dbReference type="ARBA" id="ARBA00022574"/>
    </source>
</evidence>
<organism evidence="5 6">
    <name type="scientific">Anopheles gambiae</name>
    <name type="common">African malaria mosquito</name>
    <dbReference type="NCBI Taxonomy" id="7165"/>
    <lineage>
        <taxon>Eukaryota</taxon>
        <taxon>Metazoa</taxon>
        <taxon>Ecdysozoa</taxon>
        <taxon>Arthropoda</taxon>
        <taxon>Hexapoda</taxon>
        <taxon>Insecta</taxon>
        <taxon>Pterygota</taxon>
        <taxon>Neoptera</taxon>
        <taxon>Endopterygota</taxon>
        <taxon>Diptera</taxon>
        <taxon>Nematocera</taxon>
        <taxon>Culicoidea</taxon>
        <taxon>Culicidae</taxon>
        <taxon>Anophelinae</taxon>
        <taxon>Anopheles</taxon>
    </lineage>
</organism>
<dbReference type="VEuPathDB" id="VectorBase:AGAP011622"/>
<evidence type="ECO:0000256" key="4">
    <source>
        <dbReference type="SAM" id="MobiDB-lite"/>
    </source>
</evidence>
<proteinExistence type="predicted"/>
<keyword evidence="1 3" id="KW-0853">WD repeat</keyword>
<keyword evidence="6" id="KW-1185">Reference proteome</keyword>
<feature type="region of interest" description="Disordered" evidence="4">
    <location>
        <begin position="468"/>
        <end position="487"/>
    </location>
</feature>
<sequence>MAFAVKKRTNNRLNEIEKLQQPANFLPNSYGDRFIPRRYALSRSSRFKAESMPEQKTDPMVMKEMPGYWRTHHYSSVLKSQLGLVSTHDKILSFRDSTSRQVCKRLANKRPLECIVRPTYSNQQKLDWSCHPRTKPIGFIEAVHDLPNIKTYYHKIIDWSATGQIAAIFSKKLVIWTPNTDEIIGLGAQYATSIAFEPAGTRLAMGIFMMNRPWLNIFDDPARPQSERHGSLKMLDPLDHPISCLTWDGSGLYVLCGFGNGQISIVRIRPAANINQCESKYCVHKGSIIAIKFSCGCRYMATADDLGQLYLWHWSGGNLTPITNWDSSMCAFFDWHPWREDEIVIADSEPILIALYHVPSRQVLSYYQRRESDCILTTLSFNKLSGELVVCYSFTDLSKPPEILVLASMDRVVDVMRNHDDCIVHLLWSPDGKQLASVGYDETLTIWNFFGTSPTNECKKRKLQCEPPVSSGSSRTDGRACGNAGSSWDASRIPCNRNKEATYRDLASSFLFKAMR</sequence>
<dbReference type="GO" id="GO:0010997">
    <property type="term" value="F:anaphase-promoting complex binding"/>
    <property type="evidence" value="ECO:0000318"/>
    <property type="project" value="GO_Central"/>
</dbReference>
<accession>A0A1S4H876</accession>
<evidence type="ECO:0000313" key="6">
    <source>
        <dbReference type="Proteomes" id="UP000007062"/>
    </source>
</evidence>
<dbReference type="FunCoup" id="A0A1S4H876">
    <property type="interactions" value="61"/>
</dbReference>
<keyword evidence="2" id="KW-0677">Repeat</keyword>
<dbReference type="PROSITE" id="PS50294">
    <property type="entry name" value="WD_REPEATS_REGION"/>
    <property type="match status" value="1"/>
</dbReference>